<protein>
    <recommendedName>
        <fullName evidence="4">Actin cortical patch SUR7/pH-response regulator pali</fullName>
    </recommendedName>
</protein>
<dbReference type="OrthoDB" id="3997563at2759"/>
<dbReference type="InterPro" id="IPR009571">
    <property type="entry name" value="SUR7/Rim9-like_fungi"/>
</dbReference>
<keyword evidence="1" id="KW-1133">Transmembrane helix</keyword>
<accession>A0A1E4SZ89</accession>
<dbReference type="EMBL" id="KV453855">
    <property type="protein sequence ID" value="ODV84825.1"/>
    <property type="molecule type" value="Genomic_DNA"/>
</dbReference>
<evidence type="ECO:0000313" key="2">
    <source>
        <dbReference type="EMBL" id="ODV84825.1"/>
    </source>
</evidence>
<dbReference type="AlphaFoldDB" id="A0A1E4SZ89"/>
<dbReference type="PANTHER" id="PTHR28019:SF2">
    <property type="entry name" value="CELL MEMBRANE PROTEIN YLR413W-RELATED"/>
    <property type="match status" value="1"/>
</dbReference>
<evidence type="ECO:0008006" key="4">
    <source>
        <dbReference type="Google" id="ProtNLM"/>
    </source>
</evidence>
<keyword evidence="1" id="KW-0812">Transmembrane</keyword>
<dbReference type="InterPro" id="IPR052413">
    <property type="entry name" value="SUR7_domain"/>
</dbReference>
<dbReference type="GO" id="GO:0005886">
    <property type="term" value="C:plasma membrane"/>
    <property type="evidence" value="ECO:0007669"/>
    <property type="project" value="InterPro"/>
</dbReference>
<organism evidence="2 3">
    <name type="scientific">[Candida] arabinofermentans NRRL YB-2248</name>
    <dbReference type="NCBI Taxonomy" id="983967"/>
    <lineage>
        <taxon>Eukaryota</taxon>
        <taxon>Fungi</taxon>
        <taxon>Dikarya</taxon>
        <taxon>Ascomycota</taxon>
        <taxon>Saccharomycotina</taxon>
        <taxon>Pichiomycetes</taxon>
        <taxon>Pichiales</taxon>
        <taxon>Pichiaceae</taxon>
        <taxon>Ogataea</taxon>
        <taxon>Ogataea/Candida clade</taxon>
    </lineage>
</organism>
<evidence type="ECO:0000313" key="3">
    <source>
        <dbReference type="Proteomes" id="UP000094801"/>
    </source>
</evidence>
<evidence type="ECO:0000256" key="1">
    <source>
        <dbReference type="SAM" id="Phobius"/>
    </source>
</evidence>
<keyword evidence="1" id="KW-0472">Membrane</keyword>
<keyword evidence="3" id="KW-1185">Reference proteome</keyword>
<proteinExistence type="predicted"/>
<name>A0A1E4SZ89_9ASCO</name>
<dbReference type="Proteomes" id="UP000094801">
    <property type="component" value="Unassembled WGS sequence"/>
</dbReference>
<dbReference type="STRING" id="983967.A0A1E4SZ89"/>
<sequence length="263" mass="30182">MTWIKPIISLLTLASFAFFLVCNVGTITKSSTINPTIYLLRLDMEGTSLDEIFTNSTASEFGNVFLPEYITVGMYGYCYEYYDSSTTNAHCTTPKPMYVFNPKEIIADELNEFLDVSTIEPDLILIPDKIEKYISIASTLSKLIYITSCISIIMTFISFILSFFKRVSNIMIFLQVICFISSLLASGVSTGMYQYITKQFNDKYSEFGIKAYMSTNYLVLTWFGTVLCLVVIILWFIYKRMERQQNVVKYYEHEMTPFVATAL</sequence>
<dbReference type="GO" id="GO:0051285">
    <property type="term" value="C:cell cortex of cell tip"/>
    <property type="evidence" value="ECO:0007669"/>
    <property type="project" value="TreeGrafter"/>
</dbReference>
<feature type="transmembrane region" description="Helical" evidence="1">
    <location>
        <begin position="171"/>
        <end position="196"/>
    </location>
</feature>
<gene>
    <name evidence="2" type="ORF">CANARDRAFT_23817</name>
</gene>
<dbReference type="PANTHER" id="PTHR28019">
    <property type="entry name" value="CELL MEMBRANE PROTEIN YLR413W-RELATED"/>
    <property type="match status" value="1"/>
</dbReference>
<reference evidence="3" key="1">
    <citation type="submission" date="2016-04" db="EMBL/GenBank/DDBJ databases">
        <title>Comparative genomics of biotechnologically important yeasts.</title>
        <authorList>
            <consortium name="DOE Joint Genome Institute"/>
            <person name="Riley R."/>
            <person name="Haridas S."/>
            <person name="Wolfe K.H."/>
            <person name="Lopes M.R."/>
            <person name="Hittinger C.T."/>
            <person name="Goker M."/>
            <person name="Salamov A."/>
            <person name="Wisecaver J."/>
            <person name="Long T.M."/>
            <person name="Aerts A.L."/>
            <person name="Barry K."/>
            <person name="Choi C."/>
            <person name="Clum A."/>
            <person name="Coughlan A.Y."/>
            <person name="Deshpande S."/>
            <person name="Douglass A.P."/>
            <person name="Hanson S.J."/>
            <person name="Klenk H.-P."/>
            <person name="Labutti K."/>
            <person name="Lapidus A."/>
            <person name="Lindquist E."/>
            <person name="Lipzen A."/>
            <person name="Meier-Kolthoff J.P."/>
            <person name="Ohm R.A."/>
            <person name="Otillar R.P."/>
            <person name="Pangilinan J."/>
            <person name="Peng Y."/>
            <person name="Rokas A."/>
            <person name="Rosa C.A."/>
            <person name="Scheuner C."/>
            <person name="Sibirny A.A."/>
            <person name="Slot J.C."/>
            <person name="Stielow J.B."/>
            <person name="Sun H."/>
            <person name="Kurtzman C.P."/>
            <person name="Blackwell M."/>
            <person name="Grigoriev I.V."/>
            <person name="Jeffries T.W."/>
        </authorList>
    </citation>
    <scope>NUCLEOTIDE SEQUENCE [LARGE SCALE GENOMIC DNA]</scope>
    <source>
        <strain evidence="3">NRRL YB-2248</strain>
    </source>
</reference>
<feature type="transmembrane region" description="Helical" evidence="1">
    <location>
        <begin position="216"/>
        <end position="238"/>
    </location>
</feature>
<dbReference type="Pfam" id="PF06687">
    <property type="entry name" value="SUR7"/>
    <property type="match status" value="1"/>
</dbReference>
<feature type="transmembrane region" description="Helical" evidence="1">
    <location>
        <begin position="143"/>
        <end position="164"/>
    </location>
</feature>
<dbReference type="GO" id="GO:0031505">
    <property type="term" value="P:fungal-type cell wall organization"/>
    <property type="evidence" value="ECO:0007669"/>
    <property type="project" value="TreeGrafter"/>
</dbReference>
<dbReference type="Gene3D" id="1.20.140.150">
    <property type="match status" value="1"/>
</dbReference>